<dbReference type="Proteomes" id="UP000501945">
    <property type="component" value="Chromosome"/>
</dbReference>
<evidence type="ECO:0000313" key="4">
    <source>
        <dbReference type="Proteomes" id="UP000501945"/>
    </source>
</evidence>
<keyword evidence="3" id="KW-1185">Reference proteome</keyword>
<dbReference type="AlphaFoldDB" id="A0A290PZ07"/>
<sequence>MDQLEIMLKKIAPIIMNCQKKTAIPSWELDDYMQEGMIIALEMYHQILLNPPNTPFNFYVYFKVKFSCYLIDQHRKATAFKRKFDQLDYYELSETINLFDQRQNVSENVMYDLLCQEIHLFLTPEEVRLFEALKRGEKIDRNQKYRIKKKIMDYIKRYW</sequence>
<dbReference type="KEGG" id="lrn:CMV25_05235"/>
<organism evidence="1 4">
    <name type="scientific">Pseudolactococcus raffinolactis</name>
    <dbReference type="NCBI Taxonomy" id="1366"/>
    <lineage>
        <taxon>Bacteria</taxon>
        <taxon>Bacillati</taxon>
        <taxon>Bacillota</taxon>
        <taxon>Bacilli</taxon>
        <taxon>Lactobacillales</taxon>
        <taxon>Streptococcaceae</taxon>
        <taxon>Pseudolactococcus</taxon>
    </lineage>
</organism>
<evidence type="ECO:0000313" key="1">
    <source>
        <dbReference type="EMBL" id="QIW52705.1"/>
    </source>
</evidence>
<protein>
    <recommendedName>
        <fullName evidence="5">Competence protein ComX</fullName>
    </recommendedName>
</protein>
<name>A0A290PZ07_9LACT</name>
<gene>
    <name evidence="2" type="ORF">GU334_00155</name>
    <name evidence="1" type="ORF">GU336_00160</name>
</gene>
<dbReference type="STRING" id="1348633.GCA_001591765_02143"/>
<dbReference type="RefSeq" id="WP_096039796.1">
    <property type="nucleotide sequence ID" value="NZ_CBCPKB010000068.1"/>
</dbReference>
<proteinExistence type="predicted"/>
<evidence type="ECO:0000313" key="2">
    <source>
        <dbReference type="EMBL" id="QIW57433.1"/>
    </source>
</evidence>
<dbReference type="Proteomes" id="UP000501558">
    <property type="component" value="Chromosome"/>
</dbReference>
<reference evidence="3 4" key="1">
    <citation type="submission" date="2019-12" db="EMBL/GenBank/DDBJ databases">
        <title>Whole genome sequences of Lactococcus raffinolactis strains isolated from sewage.</title>
        <authorList>
            <person name="Ybazeta G."/>
            <person name="Ross M."/>
            <person name="Brabant-Kirwan D."/>
            <person name="Saleh M."/>
            <person name="Dillon J.A."/>
            <person name="Splinter K."/>
            <person name="Nokhbeh R."/>
        </authorList>
    </citation>
    <scope>NUCLEOTIDE SEQUENCE [LARGE SCALE GENOMIC DNA]</scope>
    <source>
        <strain evidence="2 3">Lr_19_14</strain>
        <strain evidence="1 4">Lr_19_5</strain>
    </source>
</reference>
<accession>A0A290PZ07</accession>
<evidence type="ECO:0008006" key="5">
    <source>
        <dbReference type="Google" id="ProtNLM"/>
    </source>
</evidence>
<evidence type="ECO:0000313" key="3">
    <source>
        <dbReference type="Proteomes" id="UP000501558"/>
    </source>
</evidence>
<dbReference type="EMBL" id="CP047616">
    <property type="protein sequence ID" value="QIW52705.1"/>
    <property type="molecule type" value="Genomic_DNA"/>
</dbReference>
<dbReference type="EMBL" id="CP047628">
    <property type="protein sequence ID" value="QIW57433.1"/>
    <property type="molecule type" value="Genomic_DNA"/>
</dbReference>